<dbReference type="EMBL" id="VIVR01000001">
    <property type="protein sequence ID" value="TWE21174.1"/>
    <property type="molecule type" value="Genomic_DNA"/>
</dbReference>
<evidence type="ECO:0000313" key="2">
    <source>
        <dbReference type="Proteomes" id="UP000318416"/>
    </source>
</evidence>
<dbReference type="Gene3D" id="3.30.428.10">
    <property type="entry name" value="HIT-like"/>
    <property type="match status" value="1"/>
</dbReference>
<gene>
    <name evidence="1" type="ORF">FB465_6341</name>
</gene>
<organism evidence="1 2">
    <name type="scientific">Kitasatospora atroaurantiaca</name>
    <dbReference type="NCBI Taxonomy" id="285545"/>
    <lineage>
        <taxon>Bacteria</taxon>
        <taxon>Bacillati</taxon>
        <taxon>Actinomycetota</taxon>
        <taxon>Actinomycetes</taxon>
        <taxon>Kitasatosporales</taxon>
        <taxon>Streptomycetaceae</taxon>
        <taxon>Kitasatospora</taxon>
    </lineage>
</organism>
<accession>A0A561EZZ2</accession>
<name>A0A561EZZ2_9ACTN</name>
<keyword evidence="2" id="KW-1185">Reference proteome</keyword>
<dbReference type="GO" id="GO:0016787">
    <property type="term" value="F:hydrolase activity"/>
    <property type="evidence" value="ECO:0007669"/>
    <property type="project" value="UniProtKB-KW"/>
</dbReference>
<comment type="caution">
    <text evidence="1">The sequence shown here is derived from an EMBL/GenBank/DDBJ whole genome shotgun (WGS) entry which is preliminary data.</text>
</comment>
<protein>
    <submittedName>
        <fullName evidence="1">Diadenosine tetraphosphate (Ap4A) HIT family hydrolase</fullName>
    </submittedName>
</protein>
<keyword evidence="1" id="KW-0378">Hydrolase</keyword>
<dbReference type="Proteomes" id="UP000318416">
    <property type="component" value="Unassembled WGS sequence"/>
</dbReference>
<reference evidence="1 2" key="1">
    <citation type="submission" date="2019-06" db="EMBL/GenBank/DDBJ databases">
        <title>Sequencing the genomes of 1000 actinobacteria strains.</title>
        <authorList>
            <person name="Klenk H.-P."/>
        </authorList>
    </citation>
    <scope>NUCLEOTIDE SEQUENCE [LARGE SCALE GENOMIC DNA]</scope>
    <source>
        <strain evidence="1 2">DSM 41649</strain>
    </source>
</reference>
<proteinExistence type="predicted"/>
<dbReference type="SUPFAM" id="SSF54197">
    <property type="entry name" value="HIT-like"/>
    <property type="match status" value="1"/>
</dbReference>
<dbReference type="InterPro" id="IPR036265">
    <property type="entry name" value="HIT-like_sf"/>
</dbReference>
<dbReference type="AlphaFoldDB" id="A0A561EZZ2"/>
<evidence type="ECO:0000313" key="1">
    <source>
        <dbReference type="EMBL" id="TWE21174.1"/>
    </source>
</evidence>
<sequence>MGFSGVMSEEITPSPYVARLPIGERITLPEGSIPNWDVFPFEGDIQVKVLDKPELPEPPRHGEAGADSCGECARPDDSFLWTDEHWRLGGMREPYALPAMVLLQPRAHHDLTDLPPARAAELGPMLQRVERAVLSLGGIARVHVNRWGDGAAHLHLWLVARPEGMMQLRGTCLPLWDDVLPKLPEEEWRATGRLIAEAMAAEGGTAHL</sequence>